<dbReference type="InterPro" id="IPR029058">
    <property type="entry name" value="AB_hydrolase_fold"/>
</dbReference>
<dbReference type="AlphaFoldDB" id="A8HRR2"/>
<dbReference type="GO" id="GO:0016746">
    <property type="term" value="F:acyltransferase activity"/>
    <property type="evidence" value="ECO:0007669"/>
    <property type="project" value="UniProtKB-KW"/>
</dbReference>
<evidence type="ECO:0000259" key="5">
    <source>
        <dbReference type="Pfam" id="PF12551"/>
    </source>
</evidence>
<keyword evidence="2" id="KW-0012">Acyltransferase</keyword>
<evidence type="ECO:0000259" key="4">
    <source>
        <dbReference type="Pfam" id="PF07167"/>
    </source>
</evidence>
<dbReference type="HOGENOM" id="CLU_017387_2_1_5"/>
<proteinExistence type="predicted"/>
<reference evidence="6 7" key="6">
    <citation type="journal article" date="2011" name="Appl. Environ. Microbiol.">
        <title>Involvement of the azorhizobial chromosome partition gene (parA) in the onset of bacteroid differentiation during Sesbania rostrata stem nodule development.</title>
        <authorList>
            <person name="Liu CT."/>
            <person name="Lee KB."/>
            <person name="Wang YS."/>
            <person name="Peng MH."/>
            <person name="Lee KT."/>
            <person name="Suzuki S."/>
            <person name="Suzuki T."/>
            <person name="Oyaizu H."/>
        </authorList>
    </citation>
    <scope>NUCLEOTIDE SEQUENCE [LARGE SCALE GENOMIC DNA]</scope>
    <source>
        <strain evidence="7">ATCC 43989 / DSM 5975 / JCM 20966 / LMG 6465 / NBRC 14845 / NCIMB 13405 / ORS 571</strain>
    </source>
</reference>
<feature type="compositionally biased region" description="Low complexity" evidence="3">
    <location>
        <begin position="1"/>
        <end position="14"/>
    </location>
</feature>
<dbReference type="RefSeq" id="WP_012172602.1">
    <property type="nucleotide sequence ID" value="NC_009937.1"/>
</dbReference>
<evidence type="ECO:0000313" key="6">
    <source>
        <dbReference type="EMBL" id="BAF90080.1"/>
    </source>
</evidence>
<dbReference type="KEGG" id="azc:AZC_4082"/>
<dbReference type="Pfam" id="PF07167">
    <property type="entry name" value="PhaC_N"/>
    <property type="match status" value="1"/>
</dbReference>
<dbReference type="PANTHER" id="PTHR36837">
    <property type="entry name" value="POLY(3-HYDROXYALKANOATE) POLYMERASE SUBUNIT PHAC"/>
    <property type="match status" value="1"/>
</dbReference>
<evidence type="ECO:0000256" key="2">
    <source>
        <dbReference type="ARBA" id="ARBA00023315"/>
    </source>
</evidence>
<reference evidence="6 7" key="1">
    <citation type="journal article" date="2007" name="Appl. Environ. Microbiol.">
        <title>Rhizobial factors required for stem nodule maturation and maintenance in Sesbania rostrata-Azorhizobium caulinodans ORS571 symbiosis.</title>
        <authorList>
            <person name="Suzuki S."/>
            <person name="Aono T."/>
            <person name="Lee KB."/>
            <person name="Suzuki T."/>
            <person name="Liu CT."/>
            <person name="Miwa H."/>
            <person name="Wakao S."/>
            <person name="Iki T."/>
            <person name="Oyaizu H."/>
        </authorList>
    </citation>
    <scope>NUCLEOTIDE SEQUENCE [LARGE SCALE GENOMIC DNA]</scope>
    <source>
        <strain evidence="7">ATCC 43989 / DSM 5975 / JCM 20966 / LMG 6465 / NBRC 14845 / NCIMB 13405 / ORS 571</strain>
    </source>
</reference>
<dbReference type="GO" id="GO:0042619">
    <property type="term" value="P:poly-hydroxybutyrate biosynthetic process"/>
    <property type="evidence" value="ECO:0007669"/>
    <property type="project" value="InterPro"/>
</dbReference>
<feature type="region of interest" description="Disordered" evidence="3">
    <location>
        <begin position="1"/>
        <end position="29"/>
    </location>
</feature>
<gene>
    <name evidence="6" type="ordered locus">AZC_4082</name>
</gene>
<feature type="domain" description="Poly-beta-hydroxybutyrate polymerase N-terminal" evidence="4">
    <location>
        <begin position="114"/>
        <end position="282"/>
    </location>
</feature>
<evidence type="ECO:0000313" key="7">
    <source>
        <dbReference type="Proteomes" id="UP000000270"/>
    </source>
</evidence>
<dbReference type="SUPFAM" id="SSF53474">
    <property type="entry name" value="alpha/beta-Hydrolases"/>
    <property type="match status" value="1"/>
</dbReference>
<dbReference type="EMBL" id="AP009384">
    <property type="protein sequence ID" value="BAF90080.1"/>
    <property type="molecule type" value="Genomic_DNA"/>
</dbReference>
<dbReference type="InterPro" id="IPR010941">
    <property type="entry name" value="PhaC_N"/>
</dbReference>
<dbReference type="PANTHER" id="PTHR36837:SF5">
    <property type="entry name" value="POLY-3-HYDROXYBUTYRATE SYNTHASE"/>
    <property type="match status" value="1"/>
</dbReference>
<sequence>MNAPYAPPAEVAPAKRSLHGTPAPQSDDGALGLEGFRAFDRMTQALTARFTGGLSPAAMALAWTDWSIHLAAAPGKRAELMLKAWRKYSRLAGYMARASRDPATPPVIEPLPGDDRFASEAWQKWPYSLYAQSFLMIQQWWHNATHEVPGTSRHTQDVTSFLVRQMLDMASPSNLPLTNPDVLARAHAEGGANFLRGFQNWLEDVGAALSDEPPAGTEKFRPGVEVAVTPGQVVYRNHLIELIQYAPTTPDVYAEPVLLVPAWIMKYYILDLSPQNSLIRYLVSQGHTVFCISWRNVTAEDRYVSFDDYRRQGVLDALDAISTIVPGTRVHGTGYCLGGTLLAIAAAAMGRAGDQRLASLSLFAAQTDFTEPGELQLFIDDSELHFLESMMWDQGFLSAEQMAGAFQMLRSNDLVWSHMIKDYLLGERTPMIDLMAWNADSTRMPYRMHSQYLRELFLDNALASGHYIVDGHPAALPNIRQSIFAVGTERDHVAPWHSVYKLHHLTDTDVTFVLTSGGHNAGIVSEPGHPHRHYRVRRKAAADAYISPDEWVAGSDLKPGSWWPEWSEWLAAHSSPGRVLPPPMGAPQAGLHPLCPAPGTYVHQR</sequence>
<evidence type="ECO:0000256" key="3">
    <source>
        <dbReference type="SAM" id="MobiDB-lite"/>
    </source>
</evidence>
<protein>
    <submittedName>
        <fullName evidence="6">Poly-beta-hydroxybutyrate polymerase</fullName>
    </submittedName>
</protein>
<feature type="domain" description="Poly-beta-hydroxybutyrate polymerase N-terminal" evidence="5">
    <location>
        <begin position="36"/>
        <end position="76"/>
    </location>
</feature>
<reference evidence="6 7" key="5">
    <citation type="journal article" date="2010" name="Appl. Environ. Microbiol.">
        <title>phrR-like gene praR of Azorhizobium caulinodans ORS571 is essential for symbiosis with Sesbania rostrata and is involved in expression of reb genes.</title>
        <authorList>
            <person name="Akiba N."/>
            <person name="Aono T."/>
            <person name="Toyazaki H."/>
            <person name="Sato S."/>
            <person name="Oyaizu H."/>
        </authorList>
    </citation>
    <scope>NUCLEOTIDE SEQUENCE [LARGE SCALE GENOMIC DNA]</scope>
    <source>
        <strain evidence="7">ATCC 43989 / DSM 5975 / JCM 20966 / LMG 6465 / NBRC 14845 / NCIMB 13405 / ORS 571</strain>
    </source>
</reference>
<organism evidence="6 7">
    <name type="scientific">Azorhizobium caulinodans (strain ATCC 43989 / DSM 5975 / JCM 20966 / LMG 6465 / NBRC 14845 / NCIMB 13405 / ORS 571)</name>
    <dbReference type="NCBI Taxonomy" id="438753"/>
    <lineage>
        <taxon>Bacteria</taxon>
        <taxon>Pseudomonadati</taxon>
        <taxon>Pseudomonadota</taxon>
        <taxon>Alphaproteobacteria</taxon>
        <taxon>Hyphomicrobiales</taxon>
        <taxon>Xanthobacteraceae</taxon>
        <taxon>Azorhizobium</taxon>
    </lineage>
</organism>
<dbReference type="Gene3D" id="3.40.50.1820">
    <property type="entry name" value="alpha/beta hydrolase"/>
    <property type="match status" value="1"/>
</dbReference>
<keyword evidence="7" id="KW-1185">Reference proteome</keyword>
<dbReference type="Pfam" id="PF12551">
    <property type="entry name" value="PHBC_N"/>
    <property type="match status" value="1"/>
</dbReference>
<evidence type="ECO:0000256" key="1">
    <source>
        <dbReference type="ARBA" id="ARBA00022679"/>
    </source>
</evidence>
<dbReference type="STRING" id="438753.AZC_4082"/>
<dbReference type="eggNOG" id="COG3243">
    <property type="taxonomic scope" value="Bacteria"/>
</dbReference>
<accession>A8HRR2</accession>
<dbReference type="InterPro" id="IPR022211">
    <property type="entry name" value="PHBC_N"/>
</dbReference>
<name>A8HRR2_AZOC5</name>
<dbReference type="InterPro" id="IPR051321">
    <property type="entry name" value="PHA/PHB_synthase"/>
</dbReference>
<reference evidence="6 7" key="4">
    <citation type="journal article" date="2009" name="Appl. Environ. Microbiol.">
        <title>Comparative genome-wide transcriptional profiling of Azorhizobium caulinodans ORS571 grown under free-living and symbiotic conditions.</title>
        <authorList>
            <person name="Tsukada S."/>
            <person name="Aono T."/>
            <person name="Akiba N."/>
            <person name="Lee KB."/>
            <person name="Liu CT."/>
            <person name="Toyazaki H."/>
            <person name="Oyaizu H."/>
        </authorList>
    </citation>
    <scope>NUCLEOTIDE SEQUENCE [LARGE SCALE GENOMIC DNA]</scope>
    <source>
        <strain evidence="7">ATCC 43989 / DSM 5975 / JCM 20966 / LMG 6465 / NBRC 14845 / NCIMB 13405 / ORS 571</strain>
    </source>
</reference>
<reference evidence="6 7" key="3">
    <citation type="journal article" date="2008" name="BMC Genomics">
        <title>The genome of the versatile nitrogen fixer Azorhizobium caulinodans ORS571.</title>
        <authorList>
            <person name="Lee KB."/>
            <person name="Backer P.D."/>
            <person name="Aono T."/>
            <person name="Liu CT."/>
            <person name="Suzuki S."/>
            <person name="Suzuki T."/>
            <person name="Kaneko T."/>
            <person name="Yamada M."/>
            <person name="Tabata S."/>
            <person name="Kupfer D.M."/>
            <person name="Najar F.Z."/>
            <person name="Wiley G.B."/>
            <person name="Roe B."/>
            <person name="Binnewies T.T."/>
            <person name="Ussery D.W."/>
            <person name="D'Haeze W."/>
            <person name="Herder J.D."/>
            <person name="Gevers D."/>
            <person name="Vereecke D."/>
            <person name="Holsters M."/>
            <person name="Oyaizu H."/>
        </authorList>
    </citation>
    <scope>NUCLEOTIDE SEQUENCE [LARGE SCALE GENOMIC DNA]</scope>
    <source>
        <strain evidence="7">ATCC 43989 / DSM 5975 / JCM 20966 / LMG 6465 / NBRC 14845 / NCIMB 13405 / ORS 571</strain>
    </source>
</reference>
<reference evidence="7" key="2">
    <citation type="submission" date="2007-04" db="EMBL/GenBank/DDBJ databases">
        <title>Complete genome sequence of the nitrogen-fixing bacterium Azorhizobium caulinodans ORS571.</title>
        <authorList>
            <person name="Lee K.B."/>
            <person name="Backer P.D."/>
            <person name="Aono T."/>
            <person name="Liu C.T."/>
            <person name="Suzuki S."/>
            <person name="Suzuki T."/>
            <person name="Kaneko T."/>
            <person name="Yamada M."/>
            <person name="Tabata S."/>
            <person name="Kupfer D.M."/>
            <person name="Najar F.Z."/>
            <person name="Wiley G.B."/>
            <person name="Roe B."/>
            <person name="Binnewies T."/>
            <person name="Ussery D."/>
            <person name="Vereecke D."/>
            <person name="Gevers D."/>
            <person name="Holsters M."/>
            <person name="Oyaizu H."/>
        </authorList>
    </citation>
    <scope>NUCLEOTIDE SEQUENCE [LARGE SCALE GENOMIC DNA]</scope>
    <source>
        <strain evidence="7">ATCC 43989 / DSM 5975 / JCM 20966 / LMG 6465 / NBRC 14845 / NCIMB 13405 / ORS 571</strain>
    </source>
</reference>
<dbReference type="Proteomes" id="UP000000270">
    <property type="component" value="Chromosome"/>
</dbReference>
<keyword evidence="1" id="KW-0808">Transferase</keyword>